<reference evidence="3 4" key="1">
    <citation type="submission" date="2021-06" db="EMBL/GenBank/DDBJ databases">
        <authorList>
            <person name="Palmer J.M."/>
        </authorList>
    </citation>
    <scope>NUCLEOTIDE SEQUENCE [LARGE SCALE GENOMIC DNA]</scope>
    <source>
        <strain evidence="3 4">CL_MEX2019</strain>
        <tissue evidence="3">Muscle</tissue>
    </source>
</reference>
<keyword evidence="4" id="KW-1185">Reference proteome</keyword>
<feature type="signal peptide" evidence="2">
    <location>
        <begin position="1"/>
        <end position="19"/>
    </location>
</feature>
<dbReference type="EMBL" id="JAHUTJ010027578">
    <property type="protein sequence ID" value="MED6275347.1"/>
    <property type="molecule type" value="Genomic_DNA"/>
</dbReference>
<dbReference type="Gene3D" id="1.20.120.20">
    <property type="entry name" value="Apolipoprotein"/>
    <property type="match status" value="1"/>
</dbReference>
<dbReference type="PROSITE" id="PS51257">
    <property type="entry name" value="PROKAR_LIPOPROTEIN"/>
    <property type="match status" value="1"/>
</dbReference>
<comment type="caution">
    <text evidence="3">The sequence shown here is derived from an EMBL/GenBank/DDBJ whole genome shotgun (WGS) entry which is preliminary data.</text>
</comment>
<feature type="transmembrane region" description="Helical" evidence="1">
    <location>
        <begin position="196"/>
        <end position="222"/>
    </location>
</feature>
<evidence type="ECO:0000256" key="1">
    <source>
        <dbReference type="SAM" id="Phobius"/>
    </source>
</evidence>
<feature type="transmembrane region" description="Helical" evidence="1">
    <location>
        <begin position="140"/>
        <end position="160"/>
    </location>
</feature>
<protein>
    <submittedName>
        <fullName evidence="3">Uncharacterized protein</fullName>
    </submittedName>
</protein>
<organism evidence="3 4">
    <name type="scientific">Characodon lateralis</name>
    <dbReference type="NCBI Taxonomy" id="208331"/>
    <lineage>
        <taxon>Eukaryota</taxon>
        <taxon>Metazoa</taxon>
        <taxon>Chordata</taxon>
        <taxon>Craniata</taxon>
        <taxon>Vertebrata</taxon>
        <taxon>Euteleostomi</taxon>
        <taxon>Actinopterygii</taxon>
        <taxon>Neopterygii</taxon>
        <taxon>Teleostei</taxon>
        <taxon>Neoteleostei</taxon>
        <taxon>Acanthomorphata</taxon>
        <taxon>Ovalentaria</taxon>
        <taxon>Atherinomorphae</taxon>
        <taxon>Cyprinodontiformes</taxon>
        <taxon>Goodeidae</taxon>
        <taxon>Characodon</taxon>
    </lineage>
</organism>
<sequence length="245" mass="28203">MIMKILAVFVLVFLTGCNGAHQEHLSQYQVEMVQDAYWKYVQKSTMTSEDSVEDIRYSPPGQYLCSLISQSINVIHKFFRLVYAHIVLWTTDFFHKLCHEVDHLHHELEHFLHHLEDDIHYHAKELAAQIRCKLEDLKNALNTCTLTIIINMITFIINMITINMITFIMVTITITMVTNLLDTITIILVINIQATIIMVTNTLATITIIIMAITIMVTIFLVRNLLVTNILATIILTMGIKMELT</sequence>
<dbReference type="SUPFAM" id="SSF47162">
    <property type="entry name" value="Apolipoprotein"/>
    <property type="match status" value="1"/>
</dbReference>
<evidence type="ECO:0000313" key="3">
    <source>
        <dbReference type="EMBL" id="MED6275347.1"/>
    </source>
</evidence>
<accession>A0ABU7DK71</accession>
<evidence type="ECO:0000256" key="2">
    <source>
        <dbReference type="SAM" id="SignalP"/>
    </source>
</evidence>
<evidence type="ECO:0000313" key="4">
    <source>
        <dbReference type="Proteomes" id="UP001352852"/>
    </source>
</evidence>
<dbReference type="Proteomes" id="UP001352852">
    <property type="component" value="Unassembled WGS sequence"/>
</dbReference>
<keyword evidence="1" id="KW-0812">Transmembrane</keyword>
<name>A0ABU7DK71_9TELE</name>
<feature type="transmembrane region" description="Helical" evidence="1">
    <location>
        <begin position="167"/>
        <end position="190"/>
    </location>
</feature>
<keyword evidence="2" id="KW-0732">Signal</keyword>
<keyword evidence="1" id="KW-0472">Membrane</keyword>
<gene>
    <name evidence="3" type="ORF">CHARACLAT_025651</name>
</gene>
<feature type="chain" id="PRO_5046827021" evidence="2">
    <location>
        <begin position="20"/>
        <end position="245"/>
    </location>
</feature>
<keyword evidence="1" id="KW-1133">Transmembrane helix</keyword>
<proteinExistence type="predicted"/>